<dbReference type="EMBL" id="LCAB01000001">
    <property type="protein sequence ID" value="KKR83832.1"/>
    <property type="molecule type" value="Genomic_DNA"/>
</dbReference>
<dbReference type="Proteomes" id="UP000034601">
    <property type="component" value="Unassembled WGS sequence"/>
</dbReference>
<reference evidence="1 2" key="1">
    <citation type="journal article" date="2015" name="Nature">
        <title>rRNA introns, odd ribosomes, and small enigmatic genomes across a large radiation of phyla.</title>
        <authorList>
            <person name="Brown C.T."/>
            <person name="Hug L.A."/>
            <person name="Thomas B.C."/>
            <person name="Sharon I."/>
            <person name="Castelle C.J."/>
            <person name="Singh A."/>
            <person name="Wilkins M.J."/>
            <person name="Williams K.H."/>
            <person name="Banfield J.F."/>
        </authorList>
    </citation>
    <scope>NUCLEOTIDE SEQUENCE [LARGE SCALE GENOMIC DNA]</scope>
</reference>
<name>A0A0G0X850_9BACT</name>
<gene>
    <name evidence="1" type="ORF">UU29_C0001G0052</name>
</gene>
<organism evidence="1 2">
    <name type="scientific">Candidatus Daviesbacteria bacterium GW2011_GWA2_40_9</name>
    <dbReference type="NCBI Taxonomy" id="1618424"/>
    <lineage>
        <taxon>Bacteria</taxon>
        <taxon>Candidatus Daviesiibacteriota</taxon>
    </lineage>
</organism>
<evidence type="ECO:0000313" key="1">
    <source>
        <dbReference type="EMBL" id="KKR83832.1"/>
    </source>
</evidence>
<evidence type="ECO:0000313" key="2">
    <source>
        <dbReference type="Proteomes" id="UP000034601"/>
    </source>
</evidence>
<sequence>MGLRESQVAETYPIDSALQKTSIREQACVAILGKGSLLWCGRTRIFPVETGFTLTPEEESSTGAYLQQRLLDTKNSTQAERKVSDRNQIIDQGMTELAKYLQDTPLLVLFDKRKEVERNIFQGIPAQSRKGKTLSVNESNELLGLKRAQRLARLYRSGRIDLDDLTKAVEVVSLQDKFKVDAMVGELWALKRNKEILRKEKVALRRSQRKQGVLELWNSYFAHQRELDQNLEQVSWQLTEAQRQRLFYEEMKAQMLRNWGSWDGVSVYDDQIAECKTRAEQLGEEFGVIGSQVPPEVLQRLASPVLKCNVLNQLLRREKIDKNLGGKLAQLALAKHAQIIKEAEEARKVEARESYQRILTAVRVPLVVSEREPKRASRWTIPALGAVLGSVMNNLAGIVDRKTLQNSFPAKGTLTFTPYRWEANL</sequence>
<dbReference type="AlphaFoldDB" id="A0A0G0X850"/>
<proteinExistence type="predicted"/>
<accession>A0A0G0X850</accession>
<protein>
    <submittedName>
        <fullName evidence="1">Uncharacterized protein</fullName>
    </submittedName>
</protein>
<comment type="caution">
    <text evidence="1">The sequence shown here is derived from an EMBL/GenBank/DDBJ whole genome shotgun (WGS) entry which is preliminary data.</text>
</comment>